<dbReference type="InterPro" id="IPR027417">
    <property type="entry name" value="P-loop_NTPase"/>
</dbReference>
<dbReference type="SMART" id="SM00382">
    <property type="entry name" value="AAA"/>
    <property type="match status" value="1"/>
</dbReference>
<dbReference type="Pfam" id="PF00005">
    <property type="entry name" value="ABC_tran"/>
    <property type="match status" value="1"/>
</dbReference>
<dbReference type="GO" id="GO:0016887">
    <property type="term" value="F:ATP hydrolysis activity"/>
    <property type="evidence" value="ECO:0007669"/>
    <property type="project" value="InterPro"/>
</dbReference>
<dbReference type="InterPro" id="IPR003439">
    <property type="entry name" value="ABC_transporter-like_ATP-bd"/>
</dbReference>
<name>A0A942UW72_9BACI</name>
<proteinExistence type="predicted"/>
<protein>
    <submittedName>
        <fullName evidence="5">ABC transporter ATP-binding protein</fullName>
    </submittedName>
</protein>
<dbReference type="EMBL" id="JAGYPN010000003">
    <property type="protein sequence ID" value="MBS4223974.1"/>
    <property type="molecule type" value="Genomic_DNA"/>
</dbReference>
<dbReference type="Proteomes" id="UP000676456">
    <property type="component" value="Unassembled WGS sequence"/>
</dbReference>
<dbReference type="Gene3D" id="3.40.50.300">
    <property type="entry name" value="P-loop containing nucleotide triphosphate hydrolases"/>
    <property type="match status" value="1"/>
</dbReference>
<keyword evidence="2" id="KW-0547">Nucleotide-binding</keyword>
<evidence type="ECO:0000259" key="4">
    <source>
        <dbReference type="PROSITE" id="PS50893"/>
    </source>
</evidence>
<accession>A0A942UW72</accession>
<keyword evidence="3 5" id="KW-0067">ATP-binding</keyword>
<dbReference type="PANTHER" id="PTHR42939">
    <property type="entry name" value="ABC TRANSPORTER ATP-BINDING PROTEIN ALBC-RELATED"/>
    <property type="match status" value="1"/>
</dbReference>
<dbReference type="InterPro" id="IPR003593">
    <property type="entry name" value="AAA+_ATPase"/>
</dbReference>
<evidence type="ECO:0000256" key="1">
    <source>
        <dbReference type="ARBA" id="ARBA00022448"/>
    </source>
</evidence>
<dbReference type="SUPFAM" id="SSF52540">
    <property type="entry name" value="P-loop containing nucleoside triphosphate hydrolases"/>
    <property type="match status" value="1"/>
</dbReference>
<evidence type="ECO:0000256" key="3">
    <source>
        <dbReference type="ARBA" id="ARBA00022840"/>
    </source>
</evidence>
<dbReference type="RefSeq" id="WP_213099033.1">
    <property type="nucleotide sequence ID" value="NZ_JAGYPN010000003.1"/>
</dbReference>
<gene>
    <name evidence="5" type="ORF">KHA91_14620</name>
</gene>
<dbReference type="CDD" id="cd03230">
    <property type="entry name" value="ABC_DR_subfamily_A"/>
    <property type="match status" value="1"/>
</dbReference>
<keyword evidence="1" id="KW-0813">Transport</keyword>
<feature type="domain" description="ABC transporter" evidence="4">
    <location>
        <begin position="4"/>
        <end position="229"/>
    </location>
</feature>
<dbReference type="InterPro" id="IPR051782">
    <property type="entry name" value="ABC_Transporter_VariousFunc"/>
</dbReference>
<dbReference type="PANTHER" id="PTHR42939:SF1">
    <property type="entry name" value="ABC TRANSPORTER ATP-BINDING PROTEIN ALBC-RELATED"/>
    <property type="match status" value="1"/>
</dbReference>
<dbReference type="GO" id="GO:0005524">
    <property type="term" value="F:ATP binding"/>
    <property type="evidence" value="ECO:0007669"/>
    <property type="project" value="UniProtKB-KW"/>
</dbReference>
<evidence type="ECO:0000313" key="6">
    <source>
        <dbReference type="Proteomes" id="UP000676456"/>
    </source>
</evidence>
<sequence length="303" mass="33959">MKVIECTNVTKKYGRINVLDKMTFSIEENKMTGLIGRNGAGKTTLLKILSGFIRETSGEVQVFSEGPFNSLFVSANSIFIDDQMTFPPALNLAEILEEASRFYENWDAKLAQGMFDYFSFNPHQYHRNLSKGLMSTFNMIIGLSARCALTIFDEPTTGMDASVRKDFYRALLKDYIAHPRSIIISSHHLNEVEDLLEDVLLIKDGKAHLHLPISELKEWAIALQGKKSTVAGWTMGREVLHEKQMGPSSIYSVVKNDFTEADIQSARLDGLEITSVSSSDVCVYLTSKHKGGIDDVFNRNESI</sequence>
<evidence type="ECO:0000256" key="2">
    <source>
        <dbReference type="ARBA" id="ARBA00022741"/>
    </source>
</evidence>
<dbReference type="AlphaFoldDB" id="A0A942UW72"/>
<comment type="caution">
    <text evidence="5">The sequence shown here is derived from an EMBL/GenBank/DDBJ whole genome shotgun (WGS) entry which is preliminary data.</text>
</comment>
<organism evidence="5 6">
    <name type="scientific">Lederbergia citrea</name>
    <dbReference type="NCBI Taxonomy" id="2833581"/>
    <lineage>
        <taxon>Bacteria</taxon>
        <taxon>Bacillati</taxon>
        <taxon>Bacillota</taxon>
        <taxon>Bacilli</taxon>
        <taxon>Bacillales</taxon>
        <taxon>Bacillaceae</taxon>
        <taxon>Lederbergia</taxon>
    </lineage>
</organism>
<evidence type="ECO:0000313" key="5">
    <source>
        <dbReference type="EMBL" id="MBS4223974.1"/>
    </source>
</evidence>
<reference evidence="5 6" key="1">
    <citation type="submission" date="2021-05" db="EMBL/GenBank/DDBJ databases">
        <title>Novel Bacillus species.</title>
        <authorList>
            <person name="Liu G."/>
        </authorList>
    </citation>
    <scope>NUCLEOTIDE SEQUENCE [LARGE SCALE GENOMIC DNA]</scope>
    <source>
        <strain evidence="5 6">FJAT-49682</strain>
    </source>
</reference>
<keyword evidence="6" id="KW-1185">Reference proteome</keyword>
<dbReference type="PROSITE" id="PS50893">
    <property type="entry name" value="ABC_TRANSPORTER_2"/>
    <property type="match status" value="1"/>
</dbReference>